<dbReference type="NCBIfam" id="TIGR00114">
    <property type="entry name" value="lumazine-synth"/>
    <property type="match status" value="1"/>
</dbReference>
<dbReference type="EC" id="2.5.1.78" evidence="3 7"/>
<dbReference type="AlphaFoldDB" id="A0A0S1SH10"/>
<feature type="binding site" evidence="7">
    <location>
        <begin position="87"/>
        <end position="89"/>
    </location>
    <ligand>
        <name>5-amino-6-(D-ribitylamino)uracil</name>
        <dbReference type="ChEBI" id="CHEBI:15934"/>
    </ligand>
</feature>
<reference evidence="9" key="1">
    <citation type="submission" date="2015-10" db="EMBL/GenBank/DDBJ databases">
        <title>Analysis of five complete genome sequences for members of the class Peribacteria in the recently recognized Peregrinibacteria bacterial phylum.</title>
        <authorList>
            <person name="Anantharaman K."/>
            <person name="Brown C.T."/>
            <person name="Burstein D."/>
            <person name="Castelle C.J."/>
            <person name="Probst A.J."/>
            <person name="Thomas B.C."/>
            <person name="Williams K.H."/>
            <person name="Banfield J.F."/>
        </authorList>
    </citation>
    <scope>NUCLEOTIDE SEQUENCE [LARGE SCALE GENOMIC DNA]</scope>
</reference>
<sequence>MLLMQSHTPLPLPARISSSWRIGIVHALFHDEAVSSMVQGARQVLAQAGIAAGNVRTFPVAGSFEIPLIGAALIAAKEVDALIGLGIVVEGETHHARLIAENATRAIMDLQVRHTVPFAFEILYVKDSAQVQGRVTGEGNRGAEAARAVLHSLAQLKALHS</sequence>
<evidence type="ECO:0000256" key="7">
    <source>
        <dbReference type="HAMAP-Rule" id="MF_00178"/>
    </source>
</evidence>
<evidence type="ECO:0000313" key="8">
    <source>
        <dbReference type="EMBL" id="ALM12849.1"/>
    </source>
</evidence>
<comment type="pathway">
    <text evidence="1 7">Cofactor biosynthesis; riboflavin biosynthesis; riboflavin from 2-hydroxy-3-oxobutyl phosphate and 5-amino-6-(D-ribitylamino)uracil: step 1/2.</text>
</comment>
<comment type="similarity">
    <text evidence="2 7">Belongs to the DMRL synthase family.</text>
</comment>
<organism evidence="8 9">
    <name type="scientific">Candidatus Peribacter riflensis</name>
    <dbReference type="NCBI Taxonomy" id="1735162"/>
    <lineage>
        <taxon>Bacteria</taxon>
        <taxon>Candidatus Peregrinibacteriota</taxon>
        <taxon>Candidatus Peribacteria</taxon>
        <taxon>Candidatus Peribacterales</taxon>
        <taxon>Candidatus Peribacteraceae</taxon>
        <taxon>Candidatus Peribacter</taxon>
    </lineage>
</organism>
<evidence type="ECO:0000256" key="6">
    <source>
        <dbReference type="ARBA" id="ARBA00048785"/>
    </source>
</evidence>
<protein>
    <recommendedName>
        <fullName evidence="3 7">6,7-dimethyl-8-ribityllumazine synthase</fullName>
        <shortName evidence="7">DMRL synthase</shortName>
        <shortName evidence="7">LS</shortName>
        <shortName evidence="7">Lumazine synthase</shortName>
        <ecNumber evidence="3 7">2.5.1.78</ecNumber>
    </recommendedName>
</protein>
<accession>A0A0S1STN2</accession>
<dbReference type="KEGG" id="prf:PeribacterA2_0147"/>
<evidence type="ECO:0000256" key="3">
    <source>
        <dbReference type="ARBA" id="ARBA00012664"/>
    </source>
</evidence>
<dbReference type="GO" id="GO:0005829">
    <property type="term" value="C:cytosol"/>
    <property type="evidence" value="ECO:0007669"/>
    <property type="project" value="TreeGrafter"/>
</dbReference>
<evidence type="ECO:0000313" key="9">
    <source>
        <dbReference type="Proteomes" id="UP000069135"/>
    </source>
</evidence>
<dbReference type="PANTHER" id="PTHR21058:SF0">
    <property type="entry name" value="6,7-DIMETHYL-8-RIBITYLLUMAZINE SYNTHASE"/>
    <property type="match status" value="1"/>
</dbReference>
<name>A0A0S1SH10_9BACT</name>
<feature type="binding site" evidence="7">
    <location>
        <position position="120"/>
    </location>
    <ligand>
        <name>5-amino-6-(D-ribitylamino)uracil</name>
        <dbReference type="ChEBI" id="CHEBI:15934"/>
    </ligand>
</feature>
<dbReference type="CDD" id="cd09209">
    <property type="entry name" value="Lumazine_synthase-I"/>
    <property type="match status" value="1"/>
</dbReference>
<dbReference type="InterPro" id="IPR002180">
    <property type="entry name" value="LS/RS"/>
</dbReference>
<accession>A0A0S1SL55</accession>
<feature type="binding site" evidence="7">
    <location>
        <position position="134"/>
    </location>
    <ligand>
        <name>(2S)-2-hydroxy-3-oxobutyl phosphate</name>
        <dbReference type="ChEBI" id="CHEBI:58830"/>
    </ligand>
</feature>
<feature type="binding site" evidence="7">
    <location>
        <begin position="63"/>
        <end position="65"/>
    </location>
    <ligand>
        <name>5-amino-6-(D-ribitylamino)uracil</name>
        <dbReference type="ChEBI" id="CHEBI:15934"/>
    </ligand>
</feature>
<accession>A0A0S1SH10</accession>
<dbReference type="GO" id="GO:0009349">
    <property type="term" value="C:riboflavin synthase complex"/>
    <property type="evidence" value="ECO:0007669"/>
    <property type="project" value="UniProtKB-UniRule"/>
</dbReference>
<keyword evidence="4 7" id="KW-0686">Riboflavin biosynthesis</keyword>
<evidence type="ECO:0000256" key="1">
    <source>
        <dbReference type="ARBA" id="ARBA00004917"/>
    </source>
</evidence>
<gene>
    <name evidence="7" type="primary">ribH</name>
    <name evidence="8" type="ORF">PeribacterD1_0147</name>
</gene>
<dbReference type="STRING" id="1735162.PeribacterB2_0147"/>
<accession>A0A0S1SGN5</accession>
<evidence type="ECO:0000256" key="2">
    <source>
        <dbReference type="ARBA" id="ARBA00007424"/>
    </source>
</evidence>
<dbReference type="HAMAP" id="MF_00178">
    <property type="entry name" value="Lumazine_synth"/>
    <property type="match status" value="1"/>
</dbReference>
<evidence type="ECO:0000256" key="4">
    <source>
        <dbReference type="ARBA" id="ARBA00022619"/>
    </source>
</evidence>
<reference evidence="8 9" key="2">
    <citation type="journal article" date="2016" name="PeerJ">
        <title>Analysis of five complete genome sequences for members of the class Peribacteria in the recently recognized Peregrinibacteria bacterial phylum.</title>
        <authorList>
            <person name="Anantharaman K."/>
            <person name="Brown C.T."/>
            <person name="Burstein D."/>
            <person name="Castelle C.J."/>
            <person name="Probst A.J."/>
            <person name="Thomas B.C."/>
            <person name="Williams K.H."/>
            <person name="Banfield J.F."/>
        </authorList>
    </citation>
    <scope>NUCLEOTIDE SEQUENCE [LARGE SCALE GENOMIC DNA]</scope>
    <source>
        <strain evidence="8">RIFOXYD1_FULL_PER-ii_59_16</strain>
    </source>
</reference>
<dbReference type="GO" id="GO:0009231">
    <property type="term" value="P:riboflavin biosynthetic process"/>
    <property type="evidence" value="ECO:0007669"/>
    <property type="project" value="UniProtKB-UniRule"/>
</dbReference>
<dbReference type="GO" id="GO:0000906">
    <property type="term" value="F:6,7-dimethyl-8-ribityllumazine synthase activity"/>
    <property type="evidence" value="ECO:0007669"/>
    <property type="project" value="UniProtKB-UniRule"/>
</dbReference>
<feature type="active site" description="Proton donor" evidence="7">
    <location>
        <position position="95"/>
    </location>
</feature>
<dbReference type="InterPro" id="IPR036467">
    <property type="entry name" value="LS/RS_sf"/>
</dbReference>
<feature type="binding site" evidence="7">
    <location>
        <begin position="92"/>
        <end position="93"/>
    </location>
    <ligand>
        <name>(2S)-2-hydroxy-3-oxobutyl phosphate</name>
        <dbReference type="ChEBI" id="CHEBI:58830"/>
    </ligand>
</feature>
<dbReference type="PANTHER" id="PTHR21058">
    <property type="entry name" value="6,7-DIMETHYL-8-RIBITYLLUMAZINE SYNTHASE DMRL SYNTHASE LUMAZINE SYNTHASE"/>
    <property type="match status" value="1"/>
</dbReference>
<comment type="function">
    <text evidence="7">Catalyzes the formation of 6,7-dimethyl-8-ribityllumazine by condensation of 5-amino-6-(D-ribitylamino)uracil with 3,4-dihydroxy-2-butanone 4-phosphate. This is the penultimate step in the biosynthesis of riboflavin.</text>
</comment>
<dbReference type="InterPro" id="IPR034964">
    <property type="entry name" value="LS"/>
</dbReference>
<comment type="catalytic activity">
    <reaction evidence="6 7">
        <text>(2S)-2-hydroxy-3-oxobutyl phosphate + 5-amino-6-(D-ribitylamino)uracil = 6,7-dimethyl-8-(1-D-ribityl)lumazine + phosphate + 2 H2O + H(+)</text>
        <dbReference type="Rhea" id="RHEA:26152"/>
        <dbReference type="ChEBI" id="CHEBI:15377"/>
        <dbReference type="ChEBI" id="CHEBI:15378"/>
        <dbReference type="ChEBI" id="CHEBI:15934"/>
        <dbReference type="ChEBI" id="CHEBI:43474"/>
        <dbReference type="ChEBI" id="CHEBI:58201"/>
        <dbReference type="ChEBI" id="CHEBI:58830"/>
        <dbReference type="EC" id="2.5.1.78"/>
    </reaction>
</comment>
<accession>A0A0S1SQI7</accession>
<dbReference type="Proteomes" id="UP000069135">
    <property type="component" value="Chromosome"/>
</dbReference>
<feature type="binding site" evidence="7">
    <location>
        <position position="29"/>
    </location>
    <ligand>
        <name>5-amino-6-(D-ribitylamino)uracil</name>
        <dbReference type="ChEBI" id="CHEBI:15934"/>
    </ligand>
</feature>
<dbReference type="EMBL" id="CP013065">
    <property type="protein sequence ID" value="ALM12849.1"/>
    <property type="molecule type" value="Genomic_DNA"/>
</dbReference>
<dbReference type="Pfam" id="PF00885">
    <property type="entry name" value="DMRL_synthase"/>
    <property type="match status" value="1"/>
</dbReference>
<dbReference type="UniPathway" id="UPA00275">
    <property type="reaction ID" value="UER00404"/>
</dbReference>
<keyword evidence="5 7" id="KW-0808">Transferase</keyword>
<dbReference type="SUPFAM" id="SSF52121">
    <property type="entry name" value="Lumazine synthase"/>
    <property type="match status" value="1"/>
</dbReference>
<evidence type="ECO:0000256" key="5">
    <source>
        <dbReference type="ARBA" id="ARBA00022679"/>
    </source>
</evidence>
<proteinExistence type="inferred from homology"/>
<dbReference type="Gene3D" id="3.40.50.960">
    <property type="entry name" value="Lumazine/riboflavin synthase"/>
    <property type="match status" value="1"/>
</dbReference>